<organism evidence="1 2">
    <name type="scientific">Candidatus Curtissbacteria bacterium GW2011_GWA2_41_24</name>
    <dbReference type="NCBI Taxonomy" id="1618411"/>
    <lineage>
        <taxon>Bacteria</taxon>
        <taxon>Candidatus Curtissiibacteriota</taxon>
    </lineage>
</organism>
<comment type="caution">
    <text evidence="1">The sequence shown here is derived from an EMBL/GenBank/DDBJ whole genome shotgun (WGS) entry which is preliminary data.</text>
</comment>
<sequence length="186" mass="21494">MKTKNKGKKVEQDKQSPYSFDEVYKAITQVLVKGTEEQQKKALKVLNEGKGDWVWLKAKLITETYSFADAKGKEEFALIGMQKHLDSGSAVLLNEVFTDPETSIRYRQYKFKKRPIYRIPFATEEMDKYAYDKAINKKFLGDFIEMDVPADNKVIMIPLDTPEKVKDYNGGDYFKKHRFPGTAKKG</sequence>
<reference evidence="1 2" key="1">
    <citation type="journal article" date="2015" name="Nature">
        <title>rRNA introns, odd ribosomes, and small enigmatic genomes across a large radiation of phyla.</title>
        <authorList>
            <person name="Brown C.T."/>
            <person name="Hug L.A."/>
            <person name="Thomas B.C."/>
            <person name="Sharon I."/>
            <person name="Castelle C.J."/>
            <person name="Singh A."/>
            <person name="Wilkins M.J."/>
            <person name="Williams K.H."/>
            <person name="Banfield J.F."/>
        </authorList>
    </citation>
    <scope>NUCLEOTIDE SEQUENCE [LARGE SCALE GENOMIC DNA]</scope>
</reference>
<dbReference type="Proteomes" id="UP000034493">
    <property type="component" value="Unassembled WGS sequence"/>
</dbReference>
<proteinExistence type="predicted"/>
<gene>
    <name evidence="1" type="ORF">UU56_C0001G0008</name>
</gene>
<dbReference type="EMBL" id="LCBC01000001">
    <property type="protein sequence ID" value="KKS05041.1"/>
    <property type="molecule type" value="Genomic_DNA"/>
</dbReference>
<evidence type="ECO:0000313" key="2">
    <source>
        <dbReference type="Proteomes" id="UP000034493"/>
    </source>
</evidence>
<name>A0A0G0Y6F4_9BACT</name>
<protein>
    <submittedName>
        <fullName evidence="1">Uncharacterized protein</fullName>
    </submittedName>
</protein>
<accession>A0A0G0Y6F4</accession>
<evidence type="ECO:0000313" key="1">
    <source>
        <dbReference type="EMBL" id="KKS05041.1"/>
    </source>
</evidence>
<dbReference type="AlphaFoldDB" id="A0A0G0Y6F4"/>